<dbReference type="STRING" id="97359.A0A550BS13"/>
<accession>A0A550BS13</accession>
<dbReference type="AlphaFoldDB" id="A0A550BS13"/>
<name>A0A550BS13_9AGAR</name>
<sequence>MLLTCFRGDYYARFVPSESPACPCGDAAIQTRDHILAECHLYERGRHHLRSVSPSISTPIILGTHSGLNALAKFISASKAFAKAAPELVDEH</sequence>
<comment type="caution">
    <text evidence="1">The sequence shown here is derived from an EMBL/GenBank/DDBJ whole genome shotgun (WGS) entry which is preliminary data.</text>
</comment>
<evidence type="ECO:0000313" key="1">
    <source>
        <dbReference type="EMBL" id="TRM55328.1"/>
    </source>
</evidence>
<dbReference type="Proteomes" id="UP000320762">
    <property type="component" value="Unassembled WGS sequence"/>
</dbReference>
<keyword evidence="2" id="KW-1185">Reference proteome</keyword>
<dbReference type="EMBL" id="VDMD01000175">
    <property type="protein sequence ID" value="TRM55328.1"/>
    <property type="molecule type" value="Genomic_DNA"/>
</dbReference>
<evidence type="ECO:0008006" key="3">
    <source>
        <dbReference type="Google" id="ProtNLM"/>
    </source>
</evidence>
<proteinExistence type="predicted"/>
<gene>
    <name evidence="1" type="ORF">BD626DRAFT_470173</name>
</gene>
<dbReference type="OrthoDB" id="3230070at2759"/>
<organism evidence="1 2">
    <name type="scientific">Schizophyllum amplum</name>
    <dbReference type="NCBI Taxonomy" id="97359"/>
    <lineage>
        <taxon>Eukaryota</taxon>
        <taxon>Fungi</taxon>
        <taxon>Dikarya</taxon>
        <taxon>Basidiomycota</taxon>
        <taxon>Agaricomycotina</taxon>
        <taxon>Agaricomycetes</taxon>
        <taxon>Agaricomycetidae</taxon>
        <taxon>Agaricales</taxon>
        <taxon>Schizophyllaceae</taxon>
        <taxon>Schizophyllum</taxon>
    </lineage>
</organism>
<protein>
    <recommendedName>
        <fullName evidence="3">Reverse transcriptase zinc-binding domain-containing protein</fullName>
    </recommendedName>
</protein>
<reference evidence="1 2" key="1">
    <citation type="journal article" date="2019" name="New Phytol.">
        <title>Comparative genomics reveals unique wood-decay strategies and fruiting body development in the Schizophyllaceae.</title>
        <authorList>
            <person name="Almasi E."/>
            <person name="Sahu N."/>
            <person name="Krizsan K."/>
            <person name="Balint B."/>
            <person name="Kovacs G.M."/>
            <person name="Kiss B."/>
            <person name="Cseklye J."/>
            <person name="Drula E."/>
            <person name="Henrissat B."/>
            <person name="Nagy I."/>
            <person name="Chovatia M."/>
            <person name="Adam C."/>
            <person name="LaButti K."/>
            <person name="Lipzen A."/>
            <person name="Riley R."/>
            <person name="Grigoriev I.V."/>
            <person name="Nagy L.G."/>
        </authorList>
    </citation>
    <scope>NUCLEOTIDE SEQUENCE [LARGE SCALE GENOMIC DNA]</scope>
    <source>
        <strain evidence="1 2">NL-1724</strain>
    </source>
</reference>
<evidence type="ECO:0000313" key="2">
    <source>
        <dbReference type="Proteomes" id="UP000320762"/>
    </source>
</evidence>